<name>A0A9D4GWN8_DREPO</name>
<proteinExistence type="predicted"/>
<gene>
    <name evidence="1" type="ORF">DPMN_126095</name>
</gene>
<accession>A0A9D4GWN8</accession>
<sequence length="101" mass="11907">MGTSLIFTRVSNYERQRDELHDKVTYLKSQTMRNNRIFTNITEDNATGSEPAEVLERKLRVHMKSALKLSRFMRVHRSPGHPIPVKTRNIVAMFKFCQDRE</sequence>
<evidence type="ECO:0000313" key="1">
    <source>
        <dbReference type="EMBL" id="KAH3824262.1"/>
    </source>
</evidence>
<organism evidence="1 2">
    <name type="scientific">Dreissena polymorpha</name>
    <name type="common">Zebra mussel</name>
    <name type="synonym">Mytilus polymorpha</name>
    <dbReference type="NCBI Taxonomy" id="45954"/>
    <lineage>
        <taxon>Eukaryota</taxon>
        <taxon>Metazoa</taxon>
        <taxon>Spiralia</taxon>
        <taxon>Lophotrochozoa</taxon>
        <taxon>Mollusca</taxon>
        <taxon>Bivalvia</taxon>
        <taxon>Autobranchia</taxon>
        <taxon>Heteroconchia</taxon>
        <taxon>Euheterodonta</taxon>
        <taxon>Imparidentia</taxon>
        <taxon>Neoheterodontei</taxon>
        <taxon>Myida</taxon>
        <taxon>Dreissenoidea</taxon>
        <taxon>Dreissenidae</taxon>
        <taxon>Dreissena</taxon>
    </lineage>
</organism>
<protein>
    <submittedName>
        <fullName evidence="1">Uncharacterized protein</fullName>
    </submittedName>
</protein>
<reference evidence="1" key="2">
    <citation type="submission" date="2020-11" db="EMBL/GenBank/DDBJ databases">
        <authorList>
            <person name="McCartney M.A."/>
            <person name="Auch B."/>
            <person name="Kono T."/>
            <person name="Mallez S."/>
            <person name="Becker A."/>
            <person name="Gohl D.M."/>
            <person name="Silverstein K.A.T."/>
            <person name="Koren S."/>
            <person name="Bechman K.B."/>
            <person name="Herman A."/>
            <person name="Abrahante J.E."/>
            <person name="Garbe J."/>
        </authorList>
    </citation>
    <scope>NUCLEOTIDE SEQUENCE</scope>
    <source>
        <strain evidence="1">Duluth1</strain>
        <tissue evidence="1">Whole animal</tissue>
    </source>
</reference>
<keyword evidence="2" id="KW-1185">Reference proteome</keyword>
<evidence type="ECO:0000313" key="2">
    <source>
        <dbReference type="Proteomes" id="UP000828390"/>
    </source>
</evidence>
<dbReference type="EMBL" id="JAIWYP010000005">
    <property type="protein sequence ID" value="KAH3824262.1"/>
    <property type="molecule type" value="Genomic_DNA"/>
</dbReference>
<reference evidence="1" key="1">
    <citation type="journal article" date="2019" name="bioRxiv">
        <title>The Genome of the Zebra Mussel, Dreissena polymorpha: A Resource for Invasive Species Research.</title>
        <authorList>
            <person name="McCartney M.A."/>
            <person name="Auch B."/>
            <person name="Kono T."/>
            <person name="Mallez S."/>
            <person name="Zhang Y."/>
            <person name="Obille A."/>
            <person name="Becker A."/>
            <person name="Abrahante J.E."/>
            <person name="Garbe J."/>
            <person name="Badalamenti J.P."/>
            <person name="Herman A."/>
            <person name="Mangelson H."/>
            <person name="Liachko I."/>
            <person name="Sullivan S."/>
            <person name="Sone E.D."/>
            <person name="Koren S."/>
            <person name="Silverstein K.A.T."/>
            <person name="Beckman K.B."/>
            <person name="Gohl D.M."/>
        </authorList>
    </citation>
    <scope>NUCLEOTIDE SEQUENCE</scope>
    <source>
        <strain evidence="1">Duluth1</strain>
        <tissue evidence="1">Whole animal</tissue>
    </source>
</reference>
<dbReference type="AlphaFoldDB" id="A0A9D4GWN8"/>
<comment type="caution">
    <text evidence="1">The sequence shown here is derived from an EMBL/GenBank/DDBJ whole genome shotgun (WGS) entry which is preliminary data.</text>
</comment>
<dbReference type="Proteomes" id="UP000828390">
    <property type="component" value="Unassembled WGS sequence"/>
</dbReference>